<organism evidence="1 2">
    <name type="scientific">Chaenocephalus aceratus</name>
    <name type="common">Blackfin icefish</name>
    <name type="synonym">Chaenichthys aceratus</name>
    <dbReference type="NCBI Taxonomy" id="36190"/>
    <lineage>
        <taxon>Eukaryota</taxon>
        <taxon>Metazoa</taxon>
        <taxon>Chordata</taxon>
        <taxon>Craniata</taxon>
        <taxon>Vertebrata</taxon>
        <taxon>Euteleostomi</taxon>
        <taxon>Actinopterygii</taxon>
        <taxon>Neopterygii</taxon>
        <taxon>Teleostei</taxon>
        <taxon>Neoteleostei</taxon>
        <taxon>Acanthomorphata</taxon>
        <taxon>Eupercaria</taxon>
        <taxon>Perciformes</taxon>
        <taxon>Notothenioidei</taxon>
        <taxon>Channichthyidae</taxon>
        <taxon>Chaenocephalus</taxon>
    </lineage>
</organism>
<accession>A0ACB9VT15</accession>
<evidence type="ECO:0000313" key="2">
    <source>
        <dbReference type="Proteomes" id="UP001057452"/>
    </source>
</evidence>
<proteinExistence type="predicted"/>
<sequence>MGEMWWDCLPNPTGAHHHHPQQQQHHHPQLEQQQQHCPAIQKLMQGQRGVGVVGGVLQTVSESPENRLCDNGVPLDHHHHHMYHHLHQQQQPSSPAASAATAASAAASSGPHQETFPNPAASPLLPPSSAADPPSPPSARDGGSRVVFPPSSTTKPAAVLQPAAPSVQAAGLLPSQVSNDQVLHPLQGLSSQMAGVVSPHELLQKLQLVQQEQASHDPPRPSPGLAPRFLGPTQGPGVGPVVGQNQAPATAGQKAALQFQVISPQRIPATVAPNLLLSPSMFTQAKSSGGLSAGSQENCPAPPSVCRPPPLQQEGRVLSRSQLQATMLHLIQSDSSFLDSIYEAYISRFANDSSSKY</sequence>
<dbReference type="EMBL" id="CM043807">
    <property type="protein sequence ID" value="KAI4802841.1"/>
    <property type="molecule type" value="Genomic_DNA"/>
</dbReference>
<protein>
    <submittedName>
        <fullName evidence="1">Uncharacterized protein</fullName>
    </submittedName>
</protein>
<evidence type="ECO:0000313" key="1">
    <source>
        <dbReference type="EMBL" id="KAI4802841.1"/>
    </source>
</evidence>
<comment type="caution">
    <text evidence="1">The sequence shown here is derived from an EMBL/GenBank/DDBJ whole genome shotgun (WGS) entry which is preliminary data.</text>
</comment>
<name>A0ACB9VT15_CHAAC</name>
<reference evidence="1" key="1">
    <citation type="submission" date="2022-05" db="EMBL/GenBank/DDBJ databases">
        <title>Chromosome-level genome of Chaenocephalus aceratus.</title>
        <authorList>
            <person name="Park H."/>
        </authorList>
    </citation>
    <scope>NUCLEOTIDE SEQUENCE</scope>
    <source>
        <strain evidence="1">KU_202001</strain>
    </source>
</reference>
<dbReference type="Proteomes" id="UP001057452">
    <property type="component" value="Chromosome 23"/>
</dbReference>
<keyword evidence="2" id="KW-1185">Reference proteome</keyword>
<gene>
    <name evidence="1" type="ORF">KUCAC02_006415</name>
</gene>